<dbReference type="EMBL" id="JH109152">
    <property type="protein sequence ID" value="EGW22139.1"/>
    <property type="molecule type" value="Genomic_DNA"/>
</dbReference>
<evidence type="ECO:0000256" key="3">
    <source>
        <dbReference type="ARBA" id="ARBA00023163"/>
    </source>
</evidence>
<dbReference type="Pfam" id="PF00196">
    <property type="entry name" value="GerE"/>
    <property type="match status" value="1"/>
</dbReference>
<dbReference type="GO" id="GO:0006355">
    <property type="term" value="P:regulation of DNA-templated transcription"/>
    <property type="evidence" value="ECO:0007669"/>
    <property type="project" value="InterPro"/>
</dbReference>
<dbReference type="OrthoDB" id="9774661at2"/>
<evidence type="ECO:0000313" key="6">
    <source>
        <dbReference type="Proteomes" id="UP000004664"/>
    </source>
</evidence>
<dbReference type="PROSITE" id="PS50043">
    <property type="entry name" value="HTH_LUXR_2"/>
    <property type="match status" value="1"/>
</dbReference>
<dbReference type="STRING" id="697282.Mettu_0940"/>
<evidence type="ECO:0000259" key="4">
    <source>
        <dbReference type="PROSITE" id="PS50043"/>
    </source>
</evidence>
<dbReference type="AlphaFoldDB" id="G3IRC8"/>
<dbReference type="InterPro" id="IPR000792">
    <property type="entry name" value="Tscrpt_reg_LuxR_C"/>
</dbReference>
<feature type="domain" description="HTH luxR-type" evidence="4">
    <location>
        <begin position="6"/>
        <end position="71"/>
    </location>
</feature>
<dbReference type="Gene3D" id="1.10.10.10">
    <property type="entry name" value="Winged helix-like DNA-binding domain superfamily/Winged helix DNA-binding domain"/>
    <property type="match status" value="1"/>
</dbReference>
<dbReference type="CDD" id="cd06170">
    <property type="entry name" value="LuxR_C_like"/>
    <property type="match status" value="1"/>
</dbReference>
<dbReference type="PRINTS" id="PR00038">
    <property type="entry name" value="HTHLUXR"/>
</dbReference>
<evidence type="ECO:0000256" key="2">
    <source>
        <dbReference type="ARBA" id="ARBA00023125"/>
    </source>
</evidence>
<dbReference type="InterPro" id="IPR016032">
    <property type="entry name" value="Sig_transdc_resp-reg_C-effctor"/>
</dbReference>
<dbReference type="Proteomes" id="UP000004664">
    <property type="component" value="Unassembled WGS sequence"/>
</dbReference>
<dbReference type="PANTHER" id="PTHR44688:SF16">
    <property type="entry name" value="DNA-BINDING TRANSCRIPTIONAL ACTIVATOR DEVR_DOSR"/>
    <property type="match status" value="1"/>
</dbReference>
<dbReference type="GO" id="GO:0003677">
    <property type="term" value="F:DNA binding"/>
    <property type="evidence" value="ECO:0007669"/>
    <property type="project" value="UniProtKB-KW"/>
</dbReference>
<dbReference type="RefSeq" id="WP_006890114.1">
    <property type="nucleotide sequence ID" value="NZ_JH109152.1"/>
</dbReference>
<evidence type="ECO:0000256" key="1">
    <source>
        <dbReference type="ARBA" id="ARBA00023015"/>
    </source>
</evidence>
<dbReference type="HOGENOM" id="CLU_1914643_0_0_6"/>
<organism evidence="5 6">
    <name type="scientific">Methylobacter tundripaludum (strain ATCC BAA-1195 / DSM 17260 / SV96)</name>
    <dbReference type="NCBI Taxonomy" id="697282"/>
    <lineage>
        <taxon>Bacteria</taxon>
        <taxon>Pseudomonadati</taxon>
        <taxon>Pseudomonadota</taxon>
        <taxon>Gammaproteobacteria</taxon>
        <taxon>Methylococcales</taxon>
        <taxon>Methylococcaceae</taxon>
        <taxon>Methylobacter</taxon>
    </lineage>
</organism>
<reference evidence="5 6" key="1">
    <citation type="submission" date="2011-06" db="EMBL/GenBank/DDBJ databases">
        <title>Genomic sequence of Methylobacter tundripaludum SV96.</title>
        <authorList>
            <consortium name="US DOE Joint Genome Institute"/>
            <person name="Lucas S."/>
            <person name="Han J."/>
            <person name="Lapidus A."/>
            <person name="Cheng J.-F."/>
            <person name="Goodwin L."/>
            <person name="Pitluck S."/>
            <person name="Held B."/>
            <person name="Detter J.C."/>
            <person name="Han C."/>
            <person name="Tapia R."/>
            <person name="Land M."/>
            <person name="Hauser L."/>
            <person name="Kyrpides N."/>
            <person name="Ivanova N."/>
            <person name="Ovchinnikova G."/>
            <person name="Pagani I."/>
            <person name="Klotz M.G."/>
            <person name="Dispirito A.A."/>
            <person name="Murrell J.C."/>
            <person name="Dunfield P."/>
            <person name="Kalyuzhnaya M.G."/>
            <person name="Svenning M."/>
            <person name="Trotsenko Y.A."/>
            <person name="Stein L.Y."/>
            <person name="Woyke T."/>
        </authorList>
    </citation>
    <scope>NUCLEOTIDE SEQUENCE [LARGE SCALE GENOMIC DNA]</scope>
    <source>
        <strain evidence="6">ATCC BAA-1195 / DSM 17260 / SV96</strain>
    </source>
</reference>
<sequence>MTIKAKMVNQGRLTAREADVAMLMAEGHADKVIARLLAVSIRTVNAHVGNIYEKLELHSESIGVSTAVINNRCYAVAVMIAKGMISVSIKSIVMVLIFNATLVDDDSAVRVRNGRGRAHAHVSRLRSRVGDA</sequence>
<keyword evidence="6" id="KW-1185">Reference proteome</keyword>
<keyword evidence="3" id="KW-0804">Transcription</keyword>
<accession>G3IRC8</accession>
<protein>
    <submittedName>
        <fullName evidence="5">Regulatory protein LuxR</fullName>
    </submittedName>
</protein>
<name>G3IRC8_METTV</name>
<dbReference type="SUPFAM" id="SSF46894">
    <property type="entry name" value="C-terminal effector domain of the bipartite response regulators"/>
    <property type="match status" value="1"/>
</dbReference>
<dbReference type="SMART" id="SM00421">
    <property type="entry name" value="HTH_LUXR"/>
    <property type="match status" value="1"/>
</dbReference>
<evidence type="ECO:0000313" key="5">
    <source>
        <dbReference type="EMBL" id="EGW22139.1"/>
    </source>
</evidence>
<dbReference type="PANTHER" id="PTHR44688">
    <property type="entry name" value="DNA-BINDING TRANSCRIPTIONAL ACTIVATOR DEVR_DOSR"/>
    <property type="match status" value="1"/>
</dbReference>
<keyword evidence="1" id="KW-0805">Transcription regulation</keyword>
<dbReference type="InterPro" id="IPR036388">
    <property type="entry name" value="WH-like_DNA-bd_sf"/>
</dbReference>
<proteinExistence type="predicted"/>
<keyword evidence="2" id="KW-0238">DNA-binding</keyword>
<gene>
    <name evidence="5" type="ORF">Mettu_0940</name>
</gene>